<feature type="domain" description="O-methyltransferase C-terminal" evidence="4">
    <location>
        <begin position="128"/>
        <end position="286"/>
    </location>
</feature>
<dbReference type="Gene3D" id="3.40.50.150">
    <property type="entry name" value="Vaccinia Virus protein VP39"/>
    <property type="match status" value="1"/>
</dbReference>
<keyword evidence="1" id="KW-0489">Methyltransferase</keyword>
<evidence type="ECO:0000313" key="6">
    <source>
        <dbReference type="Proteomes" id="UP001583193"/>
    </source>
</evidence>
<dbReference type="Gene3D" id="1.10.10.10">
    <property type="entry name" value="Winged helix-like DNA-binding domain superfamily/Winged helix DNA-binding domain"/>
    <property type="match status" value="1"/>
</dbReference>
<dbReference type="Proteomes" id="UP001583193">
    <property type="component" value="Unassembled WGS sequence"/>
</dbReference>
<dbReference type="InterPro" id="IPR029063">
    <property type="entry name" value="SAM-dependent_MTases_sf"/>
</dbReference>
<dbReference type="PIRSF" id="PIRSF005739">
    <property type="entry name" value="O-mtase"/>
    <property type="match status" value="1"/>
</dbReference>
<accession>A0ABR3XCL0</accession>
<dbReference type="SUPFAM" id="SSF53335">
    <property type="entry name" value="S-adenosyl-L-methionine-dependent methyltransferases"/>
    <property type="match status" value="1"/>
</dbReference>
<keyword evidence="6" id="KW-1185">Reference proteome</keyword>
<protein>
    <recommendedName>
        <fullName evidence="4">O-methyltransferase C-terminal domain-containing protein</fullName>
    </recommendedName>
</protein>
<organism evidence="5 6">
    <name type="scientific">Paecilomyces lecythidis</name>
    <dbReference type="NCBI Taxonomy" id="3004212"/>
    <lineage>
        <taxon>Eukaryota</taxon>
        <taxon>Fungi</taxon>
        <taxon>Dikarya</taxon>
        <taxon>Ascomycota</taxon>
        <taxon>Pezizomycotina</taxon>
        <taxon>Eurotiomycetes</taxon>
        <taxon>Eurotiomycetidae</taxon>
        <taxon>Eurotiales</taxon>
        <taxon>Thermoascaceae</taxon>
        <taxon>Paecilomyces</taxon>
    </lineage>
</organism>
<sequence length="307" mass="34560">MTGADPLLLSRLMKHLAAMGVITEHACDQYLPSNLSQALAHPKYADGFPCFAKGAMNAIYGLPEYLARINYRNPGSGLDSPFQFAYGTTKHWFEWAAENPPVLSQFGNHMSAYHQGRPSWMDPDFYPIEDNLLTGVDIKPHDVLLVDVGGSLGHDLEELLDKHPTIPGRLILQDLPAVIQQARNYNGRIEPMAHDFFSVQPVKGARVYYLHSVLHDWPDKDCKLILQRITAAMTPGHSKLLINENVVPDVGADWQITALDFMVMTLVKARERNQQDWRRLLESAGLRILKIWSHENGIESLIECELA</sequence>
<evidence type="ECO:0000256" key="2">
    <source>
        <dbReference type="ARBA" id="ARBA00022679"/>
    </source>
</evidence>
<dbReference type="EMBL" id="JAVDPF010000021">
    <property type="protein sequence ID" value="KAL1873646.1"/>
    <property type="molecule type" value="Genomic_DNA"/>
</dbReference>
<dbReference type="InterPro" id="IPR016461">
    <property type="entry name" value="COMT-like"/>
</dbReference>
<comment type="caution">
    <text evidence="5">The sequence shown here is derived from an EMBL/GenBank/DDBJ whole genome shotgun (WGS) entry which is preliminary data.</text>
</comment>
<evidence type="ECO:0000256" key="1">
    <source>
        <dbReference type="ARBA" id="ARBA00022603"/>
    </source>
</evidence>
<evidence type="ECO:0000259" key="4">
    <source>
        <dbReference type="Pfam" id="PF00891"/>
    </source>
</evidence>
<proteinExistence type="predicted"/>
<dbReference type="Pfam" id="PF00891">
    <property type="entry name" value="Methyltransf_2"/>
    <property type="match status" value="1"/>
</dbReference>
<gene>
    <name evidence="5" type="ORF">Plec18167_006163</name>
</gene>
<dbReference type="InterPro" id="IPR036388">
    <property type="entry name" value="WH-like_DNA-bd_sf"/>
</dbReference>
<dbReference type="PANTHER" id="PTHR43712">
    <property type="entry name" value="PUTATIVE (AFU_ORTHOLOGUE AFUA_4G14580)-RELATED"/>
    <property type="match status" value="1"/>
</dbReference>
<keyword evidence="2" id="KW-0808">Transferase</keyword>
<dbReference type="PANTHER" id="PTHR43712:SF1">
    <property type="entry name" value="HYPOTHETICAL O-METHYLTRANSFERASE (EUROFUNG)-RELATED"/>
    <property type="match status" value="1"/>
</dbReference>
<reference evidence="5 6" key="1">
    <citation type="journal article" date="2024" name="IMA Fungus">
        <title>IMA Genome - F19 : A genome assembly and annotation guide to empower mycologists, including annotated draft genome sequences of Ceratocystis pirilliformis, Diaporthe australafricana, Fusarium ophioides, Paecilomyces lecythidis, and Sporothrix stenoceras.</title>
        <authorList>
            <person name="Aylward J."/>
            <person name="Wilson A.M."/>
            <person name="Visagie C.M."/>
            <person name="Spraker J."/>
            <person name="Barnes I."/>
            <person name="Buitendag C."/>
            <person name="Ceriani C."/>
            <person name="Del Mar Angel L."/>
            <person name="du Plessis D."/>
            <person name="Fuchs T."/>
            <person name="Gasser K."/>
            <person name="Kramer D."/>
            <person name="Li W."/>
            <person name="Munsamy K."/>
            <person name="Piso A."/>
            <person name="Price J.L."/>
            <person name="Sonnekus B."/>
            <person name="Thomas C."/>
            <person name="van der Nest A."/>
            <person name="van Dijk A."/>
            <person name="van Heerden A."/>
            <person name="van Vuuren N."/>
            <person name="Yilmaz N."/>
            <person name="Duong T.A."/>
            <person name="van der Merwe N.A."/>
            <person name="Wingfield M.J."/>
            <person name="Wingfield B.D."/>
        </authorList>
    </citation>
    <scope>NUCLEOTIDE SEQUENCE [LARGE SCALE GENOMIC DNA]</scope>
    <source>
        <strain evidence="5 6">CMW 18167</strain>
    </source>
</reference>
<dbReference type="InterPro" id="IPR001077">
    <property type="entry name" value="COMT_C"/>
</dbReference>
<name>A0ABR3XCL0_9EURO</name>
<dbReference type="PROSITE" id="PS51683">
    <property type="entry name" value="SAM_OMT_II"/>
    <property type="match status" value="1"/>
</dbReference>
<keyword evidence="3" id="KW-0949">S-adenosyl-L-methionine</keyword>
<evidence type="ECO:0000256" key="3">
    <source>
        <dbReference type="ARBA" id="ARBA00022691"/>
    </source>
</evidence>
<evidence type="ECO:0000313" key="5">
    <source>
        <dbReference type="EMBL" id="KAL1873646.1"/>
    </source>
</evidence>